<feature type="transmembrane region" description="Helical" evidence="1">
    <location>
        <begin position="105"/>
        <end position="126"/>
    </location>
</feature>
<name>A0ABS5LCJ4_9BACI</name>
<organism evidence="2 3">
    <name type="scientific">Metabacillus flavus</name>
    <dbReference type="NCBI Taxonomy" id="2823519"/>
    <lineage>
        <taxon>Bacteria</taxon>
        <taxon>Bacillati</taxon>
        <taxon>Bacillota</taxon>
        <taxon>Bacilli</taxon>
        <taxon>Bacillales</taxon>
        <taxon>Bacillaceae</taxon>
        <taxon>Metabacillus</taxon>
    </lineage>
</organism>
<feature type="transmembrane region" description="Helical" evidence="1">
    <location>
        <begin position="132"/>
        <end position="152"/>
    </location>
</feature>
<evidence type="ECO:0000313" key="3">
    <source>
        <dbReference type="Proteomes" id="UP000682403"/>
    </source>
</evidence>
<gene>
    <name evidence="2" type="ORF">J9317_05715</name>
</gene>
<evidence type="ECO:0000256" key="1">
    <source>
        <dbReference type="SAM" id="Phobius"/>
    </source>
</evidence>
<dbReference type="EMBL" id="JAGVRK010000001">
    <property type="protein sequence ID" value="MBS2968253.1"/>
    <property type="molecule type" value="Genomic_DNA"/>
</dbReference>
<feature type="transmembrane region" description="Helical" evidence="1">
    <location>
        <begin position="51"/>
        <end position="75"/>
    </location>
</feature>
<dbReference type="Proteomes" id="UP000682403">
    <property type="component" value="Unassembled WGS sequence"/>
</dbReference>
<feature type="transmembrane region" description="Helical" evidence="1">
    <location>
        <begin position="18"/>
        <end position="39"/>
    </location>
</feature>
<sequence>MNCWKTIDLSKDYGFQRLFLYFVLASITAFIILYLPLSLVDSSRKLDAGHVLYLLAILLVILPLHKILHALPLMLCGKMPKMKMEYAAMIPIIRLKPCAGITKQVMLATLLSPFLIFTAISIQASILMPEYVHYFCMAAALHIGWCVPDLIYARLIIAAPRTCIVEEDRNALEILIENKI</sequence>
<reference evidence="2 3" key="1">
    <citation type="submission" date="2021-04" db="EMBL/GenBank/DDBJ databases">
        <title>Metabacillus sp. strain KIGAM252 whole genome sequence.</title>
        <authorList>
            <person name="Seo M.-J."/>
            <person name="Cho E.-S."/>
            <person name="Hwang C.Y."/>
            <person name="Yoon D.J."/>
        </authorList>
    </citation>
    <scope>NUCLEOTIDE SEQUENCE [LARGE SCALE GENOMIC DNA]</scope>
    <source>
        <strain evidence="2 3">KIGAM252</strain>
    </source>
</reference>
<dbReference type="Pfam" id="PF11667">
    <property type="entry name" value="DUF3267"/>
    <property type="match status" value="1"/>
</dbReference>
<comment type="caution">
    <text evidence="2">The sequence shown here is derived from an EMBL/GenBank/DDBJ whole genome shotgun (WGS) entry which is preliminary data.</text>
</comment>
<keyword evidence="1" id="KW-1133">Transmembrane helix</keyword>
<keyword evidence="1" id="KW-0812">Transmembrane</keyword>
<keyword evidence="3" id="KW-1185">Reference proteome</keyword>
<protein>
    <submittedName>
        <fullName evidence="2">DUF3267 domain-containing protein</fullName>
    </submittedName>
</protein>
<proteinExistence type="predicted"/>
<dbReference type="RefSeq" id="WP_211556917.1">
    <property type="nucleotide sequence ID" value="NZ_JAGVRK010000001.1"/>
</dbReference>
<dbReference type="InterPro" id="IPR021683">
    <property type="entry name" value="DUF3267"/>
</dbReference>
<accession>A0ABS5LCJ4</accession>
<keyword evidence="1" id="KW-0472">Membrane</keyword>
<evidence type="ECO:0000313" key="2">
    <source>
        <dbReference type="EMBL" id="MBS2968253.1"/>
    </source>
</evidence>